<gene>
    <name evidence="1" type="ORF">Q4481_21980</name>
</gene>
<name>A0ABT8YSZ1_9HYPH</name>
<reference evidence="1" key="2">
    <citation type="submission" date="2023-07" db="EMBL/GenBank/DDBJ databases">
        <authorList>
            <person name="Shen H."/>
        </authorList>
    </citation>
    <scope>NUCLEOTIDE SEQUENCE</scope>
    <source>
        <strain evidence="1">TNR-22</strain>
    </source>
</reference>
<protein>
    <submittedName>
        <fullName evidence="1">Uncharacterized protein</fullName>
    </submittedName>
</protein>
<organism evidence="1 2">
    <name type="scientific">Rhizobium alvei</name>
    <dbReference type="NCBI Taxonomy" id="1132659"/>
    <lineage>
        <taxon>Bacteria</taxon>
        <taxon>Pseudomonadati</taxon>
        <taxon>Pseudomonadota</taxon>
        <taxon>Alphaproteobacteria</taxon>
        <taxon>Hyphomicrobiales</taxon>
        <taxon>Rhizobiaceae</taxon>
        <taxon>Rhizobium/Agrobacterium group</taxon>
        <taxon>Rhizobium</taxon>
    </lineage>
</organism>
<keyword evidence="2" id="KW-1185">Reference proteome</keyword>
<comment type="caution">
    <text evidence="1">The sequence shown here is derived from an EMBL/GenBank/DDBJ whole genome shotgun (WGS) entry which is preliminary data.</text>
</comment>
<dbReference type="Proteomes" id="UP001174932">
    <property type="component" value="Unassembled WGS sequence"/>
</dbReference>
<reference evidence="1" key="1">
    <citation type="journal article" date="2015" name="Int. J. Syst. Evol. Microbiol.">
        <title>Rhizobium alvei sp. nov., isolated from a freshwater river.</title>
        <authorList>
            <person name="Sheu S.Y."/>
            <person name="Huang H.W."/>
            <person name="Young C.C."/>
            <person name="Chen W.M."/>
        </authorList>
    </citation>
    <scope>NUCLEOTIDE SEQUENCE</scope>
    <source>
        <strain evidence="1">TNR-22</strain>
    </source>
</reference>
<proteinExistence type="predicted"/>
<dbReference type="EMBL" id="JAUOZU010000019">
    <property type="protein sequence ID" value="MDO6966635.1"/>
    <property type="molecule type" value="Genomic_DNA"/>
</dbReference>
<evidence type="ECO:0000313" key="1">
    <source>
        <dbReference type="EMBL" id="MDO6966635.1"/>
    </source>
</evidence>
<dbReference type="RefSeq" id="WP_304378557.1">
    <property type="nucleotide sequence ID" value="NZ_JAUOZU010000019.1"/>
</dbReference>
<sequence length="359" mass="40337">MISSLHKLIDELESRSSNITSMGLKVKIQDDQLTGKLINLANQPGELDRISRSVDGLMQSSGFSVIDGEHVVRNLLTDRHFYGSFCELGAYDWLERNNATHTAQVALGSQDVLNPNGCTIDGQFTNYDAYFDIKGFGMQAYLMGLFKQRLQPFLPGLTISIDGPLDVAVKDIEKYAFGTIGQLKAKLSVGSTHQIGELGWSIKVATPQRVTISEHTSDPYVFAEQNRYYPFKTSRQFTRKAPFFLVFPYSSQFNSMLASNVFDMTDIALRALARRVFIQLTSDKTLLHKHDSQTSPGLTVADAAKLVSALLFINLDNDGAWLFLNPRAEHKLTKYHIEQVFDFTIPVQMGIEDFEHDNY</sequence>
<accession>A0ABT8YSZ1</accession>
<evidence type="ECO:0000313" key="2">
    <source>
        <dbReference type="Proteomes" id="UP001174932"/>
    </source>
</evidence>